<dbReference type="OrthoDB" id="9783139at2"/>
<accession>E7ACU1</accession>
<name>E7ACU1_HELFC</name>
<evidence type="ECO:0000256" key="4">
    <source>
        <dbReference type="ARBA" id="ARBA00023163"/>
    </source>
</evidence>
<dbReference type="InterPro" id="IPR036388">
    <property type="entry name" value="WH-like_DNA-bd_sf"/>
</dbReference>
<gene>
    <name evidence="5" type="primary">hrcA</name>
    <name evidence="5" type="ordered locus">Hfelis_01870</name>
</gene>
<dbReference type="EMBL" id="FQ670179">
    <property type="protein sequence ID" value="CBY82271.1"/>
    <property type="molecule type" value="Genomic_DNA"/>
</dbReference>
<evidence type="ECO:0000256" key="2">
    <source>
        <dbReference type="ARBA" id="ARBA00023015"/>
    </source>
</evidence>
<dbReference type="GeneID" id="36134930"/>
<dbReference type="Gene3D" id="1.10.10.10">
    <property type="entry name" value="Winged helix-like DNA-binding domain superfamily/Winged helix DNA-binding domain"/>
    <property type="match status" value="1"/>
</dbReference>
<dbReference type="RefSeq" id="WP_013468643.1">
    <property type="nucleotide sequence ID" value="NC_014810.2"/>
</dbReference>
<evidence type="ECO:0000256" key="1">
    <source>
        <dbReference type="ARBA" id="ARBA00022491"/>
    </source>
</evidence>
<dbReference type="AlphaFoldDB" id="E7ACU1"/>
<dbReference type="SUPFAM" id="SSF46785">
    <property type="entry name" value="Winged helix' DNA-binding domain"/>
    <property type="match status" value="1"/>
</dbReference>
<organism evidence="5 6">
    <name type="scientific">Helicobacter felis (strain ATCC 49179 / CCUG 28539 / NCTC 12436 / CS1)</name>
    <dbReference type="NCBI Taxonomy" id="936155"/>
    <lineage>
        <taxon>Bacteria</taxon>
        <taxon>Pseudomonadati</taxon>
        <taxon>Campylobacterota</taxon>
        <taxon>Epsilonproteobacteria</taxon>
        <taxon>Campylobacterales</taxon>
        <taxon>Helicobacteraceae</taxon>
        <taxon>Helicobacter</taxon>
    </lineage>
</organism>
<dbReference type="Proteomes" id="UP000007934">
    <property type="component" value="Chromosome"/>
</dbReference>
<dbReference type="GO" id="GO:0003677">
    <property type="term" value="F:DNA binding"/>
    <property type="evidence" value="ECO:0007669"/>
    <property type="project" value="InterPro"/>
</dbReference>
<dbReference type="eggNOG" id="COG1420">
    <property type="taxonomic scope" value="Bacteria"/>
</dbReference>
<dbReference type="PANTHER" id="PTHR34824">
    <property type="entry name" value="HEAT-INDUCIBLE TRANSCRIPTION REPRESSOR HRCA"/>
    <property type="match status" value="1"/>
</dbReference>
<dbReference type="GO" id="GO:0045892">
    <property type="term" value="P:negative regulation of DNA-templated transcription"/>
    <property type="evidence" value="ECO:0007669"/>
    <property type="project" value="TreeGrafter"/>
</dbReference>
<evidence type="ECO:0000313" key="5">
    <source>
        <dbReference type="EMBL" id="CBY82271.1"/>
    </source>
</evidence>
<reference evidence="5 6" key="1">
    <citation type="journal article" date="2011" name="Genome Biol. Evol.">
        <title>Comparative whole genome sequence analysis of the carcinogenic bacterial model pathogen Helicobacter felis.</title>
        <authorList>
            <person name="Arnold I.C."/>
            <person name="Zigova Z."/>
            <person name="Holden M."/>
            <person name="Lawley T.D."/>
            <person name="Rad R."/>
            <person name="Dougan G."/>
            <person name="Falkow S."/>
            <person name="Bentley S.D."/>
            <person name="Muller A."/>
        </authorList>
    </citation>
    <scope>NUCLEOTIDE SEQUENCE [LARGE SCALE GENOMIC DNA]</scope>
    <source>
        <strain evidence="6">ATCC 49179 / CCUG 28539 / NCTC 12436 / CS1</strain>
    </source>
</reference>
<dbReference type="PANTHER" id="PTHR34824:SF1">
    <property type="entry name" value="HEAT-INDUCIBLE TRANSCRIPTION REPRESSOR HRCA"/>
    <property type="match status" value="1"/>
</dbReference>
<dbReference type="KEGG" id="hfe:HFELIS_01870"/>
<dbReference type="InterPro" id="IPR036390">
    <property type="entry name" value="WH_DNA-bd_sf"/>
</dbReference>
<proteinExistence type="predicted"/>
<keyword evidence="4" id="KW-0804">Transcription</keyword>
<dbReference type="InterPro" id="IPR002571">
    <property type="entry name" value="HrcA"/>
</dbReference>
<protein>
    <submittedName>
        <fullName evidence="5">Heat-inducible transcription repressor hrcA</fullName>
    </submittedName>
</protein>
<keyword evidence="6" id="KW-1185">Reference proteome</keyword>
<evidence type="ECO:0000256" key="3">
    <source>
        <dbReference type="ARBA" id="ARBA00023016"/>
    </source>
</evidence>
<keyword evidence="2" id="KW-0805">Transcription regulation</keyword>
<keyword evidence="3" id="KW-0346">Stress response</keyword>
<dbReference type="STRING" id="936155.HFELIS_01870"/>
<dbReference type="NCBIfam" id="NF003033">
    <property type="entry name" value="PRK03911.1"/>
    <property type="match status" value="1"/>
</dbReference>
<evidence type="ECO:0000313" key="6">
    <source>
        <dbReference type="Proteomes" id="UP000007934"/>
    </source>
</evidence>
<sequence length="269" mass="30790">MGVKKEWLLEAFIKTYLDSHAPVGSESLRLALKERQDTQISSATIRNYFKMLTNDGAMRQSHTSSGRIPTNGALKSYWRAKLDLSTPLEVDLQKLQEASQRYEIFSVVERYKQAVLQAVYNHNDRFLILDFESTQMLLHYNKKLEIFIKDLIGLECKAIQNIALSVCATSLAKQIEACYQEQLYFGLCVLAKLLQAINSKKLEGLFLEIVGGNLFRHLEQGLHFEKILPLGFLGVLRPIKTQDEEMKMFCVGGLEQDFEGFYHSIRKVS</sequence>
<keyword evidence="1" id="KW-0678">Repressor</keyword>
<dbReference type="HOGENOM" id="CLU_091026_0_0_7"/>